<gene>
    <name evidence="5" type="ORF">H9826_09810</name>
</gene>
<name>A0A9D2CF43_9FIRM</name>
<evidence type="ECO:0000259" key="4">
    <source>
        <dbReference type="PROSITE" id="PS51462"/>
    </source>
</evidence>
<dbReference type="PROSITE" id="PS00893">
    <property type="entry name" value="NUDIX_BOX"/>
    <property type="match status" value="1"/>
</dbReference>
<dbReference type="PANTHER" id="PTHR43046">
    <property type="entry name" value="GDP-MANNOSE MANNOSYL HYDROLASE"/>
    <property type="match status" value="1"/>
</dbReference>
<dbReference type="SUPFAM" id="SSF55811">
    <property type="entry name" value="Nudix"/>
    <property type="match status" value="1"/>
</dbReference>
<dbReference type="InterPro" id="IPR014078">
    <property type="entry name" value="Nudix_YtkD"/>
</dbReference>
<reference evidence="5" key="1">
    <citation type="journal article" date="2021" name="PeerJ">
        <title>Extensive microbial diversity within the chicken gut microbiome revealed by metagenomics and culture.</title>
        <authorList>
            <person name="Gilroy R."/>
            <person name="Ravi A."/>
            <person name="Getino M."/>
            <person name="Pursley I."/>
            <person name="Horton D.L."/>
            <person name="Alikhan N.F."/>
            <person name="Baker D."/>
            <person name="Gharbi K."/>
            <person name="Hall N."/>
            <person name="Watson M."/>
            <person name="Adriaenssens E.M."/>
            <person name="Foster-Nyarko E."/>
            <person name="Jarju S."/>
            <person name="Secka A."/>
            <person name="Antonio M."/>
            <person name="Oren A."/>
            <person name="Chaudhuri R.R."/>
            <person name="La Ragione R."/>
            <person name="Hildebrand F."/>
            <person name="Pallen M.J."/>
        </authorList>
    </citation>
    <scope>NUCLEOTIDE SEQUENCE</scope>
    <source>
        <strain evidence="5">CHK33-7979</strain>
    </source>
</reference>
<dbReference type="InterPro" id="IPR015797">
    <property type="entry name" value="NUDIX_hydrolase-like_dom_sf"/>
</dbReference>
<sequence>MEIKFYDQALDSDLKYAVICARAGEQWLLCRHKERDTWELPGGHREAGENIHDTAARELREETGVTECQIEPVAAYGIFKEGEEPSFGALFFADVWELASLPADSEMAECRLMASLPEALTYPELQPVLLEQVRQWLEGGNFRSIQEDIFELMM</sequence>
<accession>A0A9D2CF43</accession>
<keyword evidence="2 3" id="KW-0378">Hydrolase</keyword>
<dbReference type="CDD" id="cd04665">
    <property type="entry name" value="NUDIX_RppH"/>
    <property type="match status" value="1"/>
</dbReference>
<dbReference type="InterPro" id="IPR020084">
    <property type="entry name" value="NUDIX_hydrolase_CS"/>
</dbReference>
<dbReference type="PANTHER" id="PTHR43046:SF16">
    <property type="entry name" value="ADP-RIBOSE PYROPHOSPHATASE YJHB-RELATED"/>
    <property type="match status" value="1"/>
</dbReference>
<evidence type="ECO:0000256" key="2">
    <source>
        <dbReference type="ARBA" id="ARBA00022801"/>
    </source>
</evidence>
<comment type="similarity">
    <text evidence="3">Belongs to the Nudix hydrolase family.</text>
</comment>
<comment type="caution">
    <text evidence="5">The sequence shown here is derived from an EMBL/GenBank/DDBJ whole genome shotgun (WGS) entry which is preliminary data.</text>
</comment>
<dbReference type="Proteomes" id="UP000886824">
    <property type="component" value="Unassembled WGS sequence"/>
</dbReference>
<feature type="domain" description="Nudix hydrolase" evidence="4">
    <location>
        <begin position="1"/>
        <end position="150"/>
    </location>
</feature>
<protein>
    <submittedName>
        <fullName evidence="5">NUDIX domain-containing protein</fullName>
    </submittedName>
</protein>
<evidence type="ECO:0000313" key="5">
    <source>
        <dbReference type="EMBL" id="HIY74248.1"/>
    </source>
</evidence>
<dbReference type="PRINTS" id="PR00502">
    <property type="entry name" value="NUDIXFAMILY"/>
</dbReference>
<dbReference type="InterPro" id="IPR000086">
    <property type="entry name" value="NUDIX_hydrolase_dom"/>
</dbReference>
<evidence type="ECO:0000256" key="1">
    <source>
        <dbReference type="ARBA" id="ARBA00001946"/>
    </source>
</evidence>
<proteinExistence type="inferred from homology"/>
<comment type="cofactor">
    <cofactor evidence="1">
        <name>Mg(2+)</name>
        <dbReference type="ChEBI" id="CHEBI:18420"/>
    </cofactor>
</comment>
<dbReference type="Pfam" id="PF00293">
    <property type="entry name" value="NUDIX"/>
    <property type="match status" value="1"/>
</dbReference>
<dbReference type="Gene3D" id="3.90.79.10">
    <property type="entry name" value="Nucleoside Triphosphate Pyrophosphohydrolase"/>
    <property type="match status" value="1"/>
</dbReference>
<dbReference type="InterPro" id="IPR020476">
    <property type="entry name" value="Nudix_hydrolase"/>
</dbReference>
<dbReference type="GO" id="GO:0016787">
    <property type="term" value="F:hydrolase activity"/>
    <property type="evidence" value="ECO:0007669"/>
    <property type="project" value="UniProtKB-KW"/>
</dbReference>
<evidence type="ECO:0000256" key="3">
    <source>
        <dbReference type="RuleBase" id="RU003476"/>
    </source>
</evidence>
<dbReference type="PROSITE" id="PS51462">
    <property type="entry name" value="NUDIX"/>
    <property type="match status" value="1"/>
</dbReference>
<reference evidence="5" key="2">
    <citation type="submission" date="2021-04" db="EMBL/GenBank/DDBJ databases">
        <authorList>
            <person name="Gilroy R."/>
        </authorList>
    </citation>
    <scope>NUCLEOTIDE SEQUENCE</scope>
    <source>
        <strain evidence="5">CHK33-7979</strain>
    </source>
</reference>
<dbReference type="EMBL" id="DXCX01000100">
    <property type="protein sequence ID" value="HIY74248.1"/>
    <property type="molecule type" value="Genomic_DNA"/>
</dbReference>
<evidence type="ECO:0000313" key="6">
    <source>
        <dbReference type="Proteomes" id="UP000886824"/>
    </source>
</evidence>
<dbReference type="AlphaFoldDB" id="A0A9D2CF43"/>
<organism evidence="5 6">
    <name type="scientific">Candidatus Intestinimonas merdavium</name>
    <dbReference type="NCBI Taxonomy" id="2838622"/>
    <lineage>
        <taxon>Bacteria</taxon>
        <taxon>Bacillati</taxon>
        <taxon>Bacillota</taxon>
        <taxon>Clostridia</taxon>
        <taxon>Eubacteriales</taxon>
        <taxon>Intestinimonas</taxon>
    </lineage>
</organism>